<proteinExistence type="predicted"/>
<organism evidence="1 2">
    <name type="scientific">Phaeocystis globosa virus PgV-16T</name>
    <dbReference type="NCBI Taxonomy" id="3071227"/>
    <lineage>
        <taxon>Viruses</taxon>
        <taxon>Varidnaviria</taxon>
        <taxon>Bamfordvirae</taxon>
        <taxon>Nucleocytoviricota</taxon>
        <taxon>Megaviricetes</taxon>
        <taxon>Imitervirales</taxon>
        <taxon>Mesomimiviridae</taxon>
        <taxon>Tethysvirus</taxon>
        <taxon>Tethysvirus hollandense</taxon>
    </lineage>
</organism>
<accession>A0AC59EWW4</accession>
<gene>
    <name evidence="1" type="ORF">PGCG_00032</name>
</gene>
<name>A0AC59EWW4_9VIRU</name>
<sequence length="327" mass="37823">MEYTNLAVSILLLLVVGYVYKKFKINVERDDKVEELNLIKKYLLDETNGNAIEQLSAIKKPIIWIHIEYDRNLRKWESFGSRSSEELNQDYLYLTLRSIINKCSDYFHIILIDDSSFDKLLDDWHVDLTKVGNIQKENIRTLGLMKILYKYGGILMEPSYILFKTLKPIYEKIISTEKPCVGEFANESIDSHIMNFGPSLKFVGCLKNCPKIHELGKQLEIMVNKDHTFSSKLEGQLSNWLYEKAEAGEINYIDGKFLGTRDSANKTIDLGTLTGSSYLDMNINAYGLYVPRKDLLKRTAYNWFVYLNTQQVLESNTNIGKYLLISN</sequence>
<protein>
    <submittedName>
        <fullName evidence="1">Uncharacterized protein</fullName>
    </submittedName>
</protein>
<evidence type="ECO:0000313" key="1">
    <source>
        <dbReference type="EMBL" id="AGM15344.1"/>
    </source>
</evidence>
<dbReference type="Proteomes" id="UP000204225">
    <property type="component" value="Segment"/>
</dbReference>
<reference evidence="1 2" key="1">
    <citation type="journal article" date="2013" name="Proc. Natl. Acad. Sci. U.S.A.">
        <title>Genome of Phaeocystis globosa virus PgV-16T highlights the common ancestry of the largest known DNA viruses infecting eukaryotes.</title>
        <authorList>
            <person name="Santini S."/>
            <person name="Jeudy S."/>
            <person name="Bartoli J."/>
            <person name="Poirot O."/>
            <person name="Lescot M."/>
            <person name="Abergel C."/>
            <person name="Barbe V."/>
            <person name="Wommack K.E."/>
            <person name="Noordeloos A.A."/>
            <person name="Brussaard C.P."/>
            <person name="Claverie J.M."/>
        </authorList>
    </citation>
    <scope>NUCLEOTIDE SEQUENCE [LARGE SCALE GENOMIC DNA]</scope>
    <source>
        <strain evidence="1 2">16T</strain>
    </source>
</reference>
<dbReference type="EMBL" id="KC662249">
    <property type="protein sequence ID" value="AGM15344.1"/>
    <property type="molecule type" value="Genomic_DNA"/>
</dbReference>
<keyword evidence="2" id="KW-1185">Reference proteome</keyword>
<evidence type="ECO:0000313" key="2">
    <source>
        <dbReference type="Proteomes" id="UP000204225"/>
    </source>
</evidence>